<dbReference type="GeneID" id="25906334"/>
<dbReference type="RefSeq" id="XP_014155772.1">
    <property type="nucleotide sequence ID" value="XM_014300297.1"/>
</dbReference>
<dbReference type="AlphaFoldDB" id="A0A0L0FYF7"/>
<organism evidence="1 2">
    <name type="scientific">Sphaeroforma arctica JP610</name>
    <dbReference type="NCBI Taxonomy" id="667725"/>
    <lineage>
        <taxon>Eukaryota</taxon>
        <taxon>Ichthyosporea</taxon>
        <taxon>Ichthyophonida</taxon>
        <taxon>Sphaeroforma</taxon>
    </lineage>
</organism>
<dbReference type="EMBL" id="KQ241985">
    <property type="protein sequence ID" value="KNC81870.1"/>
    <property type="molecule type" value="Genomic_DNA"/>
</dbReference>
<dbReference type="Proteomes" id="UP000054560">
    <property type="component" value="Unassembled WGS sequence"/>
</dbReference>
<gene>
    <name evidence="1" type="ORF">SARC_05830</name>
</gene>
<name>A0A0L0FYF7_9EUKA</name>
<proteinExistence type="predicted"/>
<accession>A0A0L0FYF7</accession>
<protein>
    <submittedName>
        <fullName evidence="1">Uncharacterized protein</fullName>
    </submittedName>
</protein>
<evidence type="ECO:0000313" key="1">
    <source>
        <dbReference type="EMBL" id="KNC81870.1"/>
    </source>
</evidence>
<reference evidence="1 2" key="1">
    <citation type="submission" date="2011-02" db="EMBL/GenBank/DDBJ databases">
        <title>The Genome Sequence of Sphaeroforma arctica JP610.</title>
        <authorList>
            <consortium name="The Broad Institute Genome Sequencing Platform"/>
            <person name="Russ C."/>
            <person name="Cuomo C."/>
            <person name="Young S.K."/>
            <person name="Zeng Q."/>
            <person name="Gargeya S."/>
            <person name="Alvarado L."/>
            <person name="Berlin A."/>
            <person name="Chapman S.B."/>
            <person name="Chen Z."/>
            <person name="Freedman E."/>
            <person name="Gellesch M."/>
            <person name="Goldberg J."/>
            <person name="Griggs A."/>
            <person name="Gujja S."/>
            <person name="Heilman E."/>
            <person name="Heiman D."/>
            <person name="Howarth C."/>
            <person name="Mehta T."/>
            <person name="Neiman D."/>
            <person name="Pearson M."/>
            <person name="Roberts A."/>
            <person name="Saif S."/>
            <person name="Shea T."/>
            <person name="Shenoy N."/>
            <person name="Sisk P."/>
            <person name="Stolte C."/>
            <person name="Sykes S."/>
            <person name="White J."/>
            <person name="Yandava C."/>
            <person name="Burger G."/>
            <person name="Gray M.W."/>
            <person name="Holland P.W.H."/>
            <person name="King N."/>
            <person name="Lang F.B.F."/>
            <person name="Roger A.J."/>
            <person name="Ruiz-Trillo I."/>
            <person name="Haas B."/>
            <person name="Nusbaum C."/>
            <person name="Birren B."/>
        </authorList>
    </citation>
    <scope>NUCLEOTIDE SEQUENCE [LARGE SCALE GENOMIC DNA]</scope>
    <source>
        <strain evidence="1 2">JP610</strain>
    </source>
</reference>
<evidence type="ECO:0000313" key="2">
    <source>
        <dbReference type="Proteomes" id="UP000054560"/>
    </source>
</evidence>
<keyword evidence="2" id="KW-1185">Reference proteome</keyword>
<sequence length="91" mass="10470">MAKQHPEWISDQDGHLRTMMHVQEATEIICLIREQLRQLREFSMANVDKSTFNDTVQTTSGDDFLEQQVQPTSQDFSIPTAGMDDTNWPVT</sequence>